<dbReference type="PANTHER" id="PTHR33116:SF66">
    <property type="entry name" value="REVERSE TRANSCRIPTASE ZINC-BINDING DOMAIN-CONTAINING PROTEIN"/>
    <property type="match status" value="1"/>
</dbReference>
<dbReference type="EMBL" id="JAIVGD010000005">
    <property type="protein sequence ID" value="KAH0774822.1"/>
    <property type="molecule type" value="Genomic_DNA"/>
</dbReference>
<sequence>MIIATWNVRGLNLPHKQKEVKLFLAKNKVEVFGCLETKVKAPKAQRIIHKLARDWQACHNYTETPNGRIWLMWQRHLTVNILEIRDQYIHCTIEDPRTQWTIYLTVLFAMTDNIHKDRMWGELMQVNRQYQHPWLLCGDFNSVLSSGNRIGLTITQAETLGFQGLIDAMQLTPLKSKGWYFTWCNKQSAGSRVYSKIDWALGDFQWVPQYGQVEAEFLHPSISDHSPILVKYCHQHNIHPKPFRFFPNVMEHPDFSSILQLVWTRMESDQPMKNVWCKLKKLKLQLKDINGSMATYQQKLSLAREKLGLMRDCAAELPCLDSMVVRDGVCLTVQQQKELIREVTYEEIADAIKTMPKEKAPGVDGFPIEFFTMNWADIISVRLLNEAFVKISKASGLQANVDKSSLYIAGVATHTKAEILEELGYVEGTLSFRYLGVPLASKKLSVNHYLPLIEKIIAKVTCWSAKLLSYAGRVQLIKSVLFGVQAYWSQIFFIPKKVMKSIEQICRTFLWTGNVTISKKALVSWENICKPTAALV</sequence>
<dbReference type="Proteomes" id="UP000826656">
    <property type="component" value="Unassembled WGS sequence"/>
</dbReference>
<gene>
    <name evidence="2" type="ORF">KY290_011959</name>
</gene>
<protein>
    <recommendedName>
        <fullName evidence="1">Endonuclease/exonuclease/phosphatase domain-containing protein</fullName>
    </recommendedName>
</protein>
<evidence type="ECO:0000259" key="1">
    <source>
        <dbReference type="Pfam" id="PF03372"/>
    </source>
</evidence>
<feature type="domain" description="Endonuclease/exonuclease/phosphatase" evidence="1">
    <location>
        <begin position="4"/>
        <end position="225"/>
    </location>
</feature>
<reference evidence="2 3" key="1">
    <citation type="journal article" date="2021" name="bioRxiv">
        <title>Chromosome-scale and haplotype-resolved genome assembly of a tetraploid potato cultivar.</title>
        <authorList>
            <person name="Sun H."/>
            <person name="Jiao W.-B."/>
            <person name="Krause K."/>
            <person name="Campoy J.A."/>
            <person name="Goel M."/>
            <person name="Folz-Donahue K."/>
            <person name="Kukat C."/>
            <person name="Huettel B."/>
            <person name="Schneeberger K."/>
        </authorList>
    </citation>
    <scope>NUCLEOTIDE SEQUENCE [LARGE SCALE GENOMIC DNA]</scope>
    <source>
        <strain evidence="2">SolTubOtavaFocal</strain>
        <tissue evidence="2">Leaves</tissue>
    </source>
</reference>
<accession>A0ABQ7W277</accession>
<dbReference type="SUPFAM" id="SSF56219">
    <property type="entry name" value="DNase I-like"/>
    <property type="match status" value="1"/>
</dbReference>
<keyword evidence="3" id="KW-1185">Reference proteome</keyword>
<proteinExistence type="predicted"/>
<dbReference type="InterPro" id="IPR005135">
    <property type="entry name" value="Endo/exonuclease/phosphatase"/>
</dbReference>
<dbReference type="Gene3D" id="3.60.10.10">
    <property type="entry name" value="Endonuclease/exonuclease/phosphatase"/>
    <property type="match status" value="1"/>
</dbReference>
<name>A0ABQ7W277_SOLTU</name>
<organism evidence="2 3">
    <name type="scientific">Solanum tuberosum</name>
    <name type="common">Potato</name>
    <dbReference type="NCBI Taxonomy" id="4113"/>
    <lineage>
        <taxon>Eukaryota</taxon>
        <taxon>Viridiplantae</taxon>
        <taxon>Streptophyta</taxon>
        <taxon>Embryophyta</taxon>
        <taxon>Tracheophyta</taxon>
        <taxon>Spermatophyta</taxon>
        <taxon>Magnoliopsida</taxon>
        <taxon>eudicotyledons</taxon>
        <taxon>Gunneridae</taxon>
        <taxon>Pentapetalae</taxon>
        <taxon>asterids</taxon>
        <taxon>lamiids</taxon>
        <taxon>Solanales</taxon>
        <taxon>Solanaceae</taxon>
        <taxon>Solanoideae</taxon>
        <taxon>Solaneae</taxon>
        <taxon>Solanum</taxon>
    </lineage>
</organism>
<dbReference type="PANTHER" id="PTHR33116">
    <property type="entry name" value="REVERSE TRANSCRIPTASE ZINC-BINDING DOMAIN-CONTAINING PROTEIN-RELATED-RELATED"/>
    <property type="match status" value="1"/>
</dbReference>
<dbReference type="Pfam" id="PF03372">
    <property type="entry name" value="Exo_endo_phos"/>
    <property type="match status" value="1"/>
</dbReference>
<evidence type="ECO:0000313" key="2">
    <source>
        <dbReference type="EMBL" id="KAH0774822.1"/>
    </source>
</evidence>
<dbReference type="InterPro" id="IPR036691">
    <property type="entry name" value="Endo/exonu/phosph_ase_sf"/>
</dbReference>
<comment type="caution">
    <text evidence="2">The sequence shown here is derived from an EMBL/GenBank/DDBJ whole genome shotgun (WGS) entry which is preliminary data.</text>
</comment>
<evidence type="ECO:0000313" key="3">
    <source>
        <dbReference type="Proteomes" id="UP000826656"/>
    </source>
</evidence>